<dbReference type="Pfam" id="PF01864">
    <property type="entry name" value="CarS-like"/>
    <property type="match status" value="1"/>
</dbReference>
<reference evidence="2" key="2">
    <citation type="submission" date="2022-10" db="EMBL/GenBank/DDBJ databases">
        <authorList>
            <person name="Trinh H.N."/>
        </authorList>
    </citation>
    <scope>NUCLEOTIDE SEQUENCE</scope>
    <source>
        <strain evidence="2">RN2-1</strain>
    </source>
</reference>
<evidence type="ECO:0000313" key="2">
    <source>
        <dbReference type="EMBL" id="MCW3476566.1"/>
    </source>
</evidence>
<keyword evidence="3" id="KW-1185">Reference proteome</keyword>
<accession>A0AA42CGX3</accession>
<gene>
    <name evidence="2" type="ORF">OL599_18540</name>
</gene>
<comment type="caution">
    <text evidence="2">The sequence shown here is derived from an EMBL/GenBank/DDBJ whole genome shotgun (WGS) entry which is preliminary data.</text>
</comment>
<proteinExistence type="predicted"/>
<dbReference type="InterPro" id="IPR032690">
    <property type="entry name" value="CarS"/>
</dbReference>
<name>A0AA42CGX3_9PROT</name>
<keyword evidence="1" id="KW-0472">Membrane</keyword>
<keyword evidence="1" id="KW-0812">Transmembrane</keyword>
<dbReference type="PANTHER" id="PTHR39650">
    <property type="entry name" value="CDP-ARCHAEOL SYNTHASE"/>
    <property type="match status" value="1"/>
</dbReference>
<feature type="transmembrane region" description="Helical" evidence="1">
    <location>
        <begin position="183"/>
        <end position="206"/>
    </location>
</feature>
<keyword evidence="1" id="KW-1133">Transmembrane helix</keyword>
<reference evidence="2" key="1">
    <citation type="submission" date="2022-09" db="EMBL/GenBank/DDBJ databases">
        <title>Rhodovastum sp. nov. RN2-1 isolated from soil in Seongnam, South Korea.</title>
        <authorList>
            <person name="Le N.T."/>
        </authorList>
    </citation>
    <scope>NUCLEOTIDE SEQUENCE</scope>
    <source>
        <strain evidence="2">RN2-1</strain>
    </source>
</reference>
<evidence type="ECO:0000256" key="1">
    <source>
        <dbReference type="SAM" id="Phobius"/>
    </source>
</evidence>
<sequence length="220" mass="23602">MTILLLSWLRQQPSIEIRYHLKAADAAKRVTVSKGLLAFGGSRAEPWPFTALPWSAGPMQMLLIIQLLFLLTLANGAPVIARKILGNRFAAPLDGGLVLPDGHPLFGASKTIRGIVAAVLATAAGAQLIGLGWQTGCLAGAAAMVGDLFSSFCKRRMDLPPSSRATGLDQIPESLFPLLACRLVLPVTVADIVACVVIFLVGEILLSRILYRLHVRERPY</sequence>
<evidence type="ECO:0000313" key="3">
    <source>
        <dbReference type="Proteomes" id="UP001165679"/>
    </source>
</evidence>
<organism evidence="2 3">
    <name type="scientific">Limobrevibacterium gyesilva</name>
    <dbReference type="NCBI Taxonomy" id="2991712"/>
    <lineage>
        <taxon>Bacteria</taxon>
        <taxon>Pseudomonadati</taxon>
        <taxon>Pseudomonadota</taxon>
        <taxon>Alphaproteobacteria</taxon>
        <taxon>Acetobacterales</taxon>
        <taxon>Acetobacteraceae</taxon>
        <taxon>Limobrevibacterium</taxon>
    </lineage>
</organism>
<feature type="transmembrane region" description="Helical" evidence="1">
    <location>
        <begin position="114"/>
        <end position="133"/>
    </location>
</feature>
<dbReference type="AlphaFoldDB" id="A0AA42CGX3"/>
<dbReference type="EMBL" id="JAPDNT010000021">
    <property type="protein sequence ID" value="MCW3476566.1"/>
    <property type="molecule type" value="Genomic_DNA"/>
</dbReference>
<protein>
    <submittedName>
        <fullName evidence="2">CDP-archaeol synthase</fullName>
    </submittedName>
</protein>
<dbReference type="Proteomes" id="UP001165679">
    <property type="component" value="Unassembled WGS sequence"/>
</dbReference>
<dbReference type="PANTHER" id="PTHR39650:SF1">
    <property type="entry name" value="CDP-ARCHAEOL SYNTHASE"/>
    <property type="match status" value="1"/>
</dbReference>
<feature type="transmembrane region" description="Helical" evidence="1">
    <location>
        <begin position="61"/>
        <end position="81"/>
    </location>
</feature>